<accession>A0A172ZAA9</accession>
<dbReference type="PATRIC" id="fig|219572.3.peg.6035"/>
<dbReference type="Proteomes" id="UP000077829">
    <property type="component" value="Plasmid pP27494_1"/>
</dbReference>
<dbReference type="AlphaFoldDB" id="A0A172ZAA9"/>
<dbReference type="InterPro" id="IPR010982">
    <property type="entry name" value="Lambda_DNA-bd_dom_sf"/>
</dbReference>
<dbReference type="GO" id="GO:0001046">
    <property type="term" value="F:core promoter sequence-specific DNA binding"/>
    <property type="evidence" value="ECO:0007669"/>
    <property type="project" value="TreeGrafter"/>
</dbReference>
<evidence type="ECO:0000313" key="3">
    <source>
        <dbReference type="Proteomes" id="UP000077829"/>
    </source>
</evidence>
<feature type="region of interest" description="Disordered" evidence="1">
    <location>
        <begin position="167"/>
        <end position="233"/>
    </location>
</feature>
<feature type="compositionally biased region" description="Low complexity" evidence="1">
    <location>
        <begin position="187"/>
        <end position="205"/>
    </location>
</feature>
<reference evidence="2 3" key="1">
    <citation type="submission" date="2016-05" db="EMBL/GenBank/DDBJ databases">
        <title>Complete genome sequence of Pseudomonas antarctica PAMC 27494.</title>
        <authorList>
            <person name="Lee J."/>
        </authorList>
    </citation>
    <scope>NUCLEOTIDE SEQUENCE [LARGE SCALE GENOMIC DNA]</scope>
    <source>
        <strain evidence="2 3">PAMC 27494</strain>
        <plasmid evidence="3">Plasmid pp27494_1</plasmid>
    </source>
</reference>
<gene>
    <name evidence="2" type="ORF">A7J50_5885</name>
</gene>
<dbReference type="PANTHER" id="PTHR40455">
    <property type="entry name" value="ANTITOXIN HIGA"/>
    <property type="match status" value="1"/>
</dbReference>
<dbReference type="Gene3D" id="1.10.260.40">
    <property type="entry name" value="lambda repressor-like DNA-binding domains"/>
    <property type="match status" value="1"/>
</dbReference>
<evidence type="ECO:0000313" key="2">
    <source>
        <dbReference type="EMBL" id="ANF89211.1"/>
    </source>
</evidence>
<dbReference type="KEGG" id="panr:A7J50_5885"/>
<dbReference type="GO" id="GO:0006355">
    <property type="term" value="P:regulation of DNA-templated transcription"/>
    <property type="evidence" value="ECO:0007669"/>
    <property type="project" value="InterPro"/>
</dbReference>
<dbReference type="InterPro" id="IPR039060">
    <property type="entry name" value="Antitox_HigA"/>
</dbReference>
<dbReference type="PANTHER" id="PTHR40455:SF1">
    <property type="entry name" value="ANTITOXIN HIGA"/>
    <property type="match status" value="1"/>
</dbReference>
<geneLocation type="plasmid" evidence="3">
    <name>pp27494_1</name>
</geneLocation>
<feature type="compositionally biased region" description="Basic and acidic residues" evidence="1">
    <location>
        <begin position="212"/>
        <end position="233"/>
    </location>
</feature>
<name>A0A172ZAA9_9PSED</name>
<dbReference type="EMBL" id="CP015601">
    <property type="protein sequence ID" value="ANF89211.1"/>
    <property type="molecule type" value="Genomic_DNA"/>
</dbReference>
<proteinExistence type="predicted"/>
<dbReference type="RefSeq" id="WP_237140932.1">
    <property type="nucleotide sequence ID" value="NZ_CP015601.1"/>
</dbReference>
<sequence>MITVLENSQTVRAALVDLQMLLEQLSGQFVNGINDAADYARASVLLDELTDGHDLNKYEEQILVELEDAILAYERDGEQFKAFNESFTATTSPVQLLKDLIETQQLTGSDLPEIGDKAAVSKVLNGRLAISHRMAFALAERFSMDPKAFAPTSAKSNVDTALATSRLNTPLPASRPGLKLHSGNVQVKPSVPAKPAKPSARPAPAGNWQLNRQDDEHRLVARAPKPSDRGPKP</sequence>
<protein>
    <submittedName>
        <fullName evidence="2">XRE family transcriptional regulator</fullName>
    </submittedName>
</protein>
<organism evidence="2 3">
    <name type="scientific">Pseudomonas antarctica</name>
    <dbReference type="NCBI Taxonomy" id="219572"/>
    <lineage>
        <taxon>Bacteria</taxon>
        <taxon>Pseudomonadati</taxon>
        <taxon>Pseudomonadota</taxon>
        <taxon>Gammaproteobacteria</taxon>
        <taxon>Pseudomonadales</taxon>
        <taxon>Pseudomonadaceae</taxon>
        <taxon>Pseudomonas</taxon>
    </lineage>
</organism>
<evidence type="ECO:0000256" key="1">
    <source>
        <dbReference type="SAM" id="MobiDB-lite"/>
    </source>
</evidence>
<keyword evidence="2" id="KW-0614">Plasmid</keyword>